<dbReference type="AlphaFoldDB" id="A0A813LM18"/>
<evidence type="ECO:0000256" key="3">
    <source>
        <dbReference type="ARBA" id="ARBA00023055"/>
    </source>
</evidence>
<evidence type="ECO:0000256" key="1">
    <source>
        <dbReference type="ARBA" id="ARBA00004370"/>
    </source>
</evidence>
<dbReference type="InterPro" id="IPR031468">
    <property type="entry name" value="SMP_LBD"/>
</dbReference>
<feature type="non-terminal residue" evidence="8">
    <location>
        <position position="1"/>
    </location>
</feature>
<protein>
    <recommendedName>
        <fullName evidence="7">SMP-LTD domain-containing protein</fullName>
    </recommendedName>
</protein>
<feature type="domain" description="SMP-LTD" evidence="7">
    <location>
        <begin position="79"/>
        <end position="243"/>
    </location>
</feature>
<evidence type="ECO:0000256" key="6">
    <source>
        <dbReference type="SAM" id="Phobius"/>
    </source>
</evidence>
<dbReference type="GO" id="GO:0016020">
    <property type="term" value="C:membrane"/>
    <property type="evidence" value="ECO:0007669"/>
    <property type="project" value="UniProtKB-SubCell"/>
</dbReference>
<keyword evidence="3" id="KW-0445">Lipid transport</keyword>
<dbReference type="Proteomes" id="UP000626109">
    <property type="component" value="Unassembled WGS sequence"/>
</dbReference>
<evidence type="ECO:0000256" key="5">
    <source>
        <dbReference type="ARBA" id="ARBA00023136"/>
    </source>
</evidence>
<keyword evidence="4" id="KW-0446">Lipid-binding</keyword>
<feature type="transmembrane region" description="Helical" evidence="6">
    <location>
        <begin position="6"/>
        <end position="24"/>
    </location>
</feature>
<evidence type="ECO:0000256" key="4">
    <source>
        <dbReference type="ARBA" id="ARBA00023121"/>
    </source>
</evidence>
<gene>
    <name evidence="8" type="ORF">PGLA2088_LOCUS46235</name>
</gene>
<comment type="subcellular location">
    <subcellularLocation>
        <location evidence="1">Membrane</location>
    </subcellularLocation>
</comment>
<evidence type="ECO:0000313" key="8">
    <source>
        <dbReference type="EMBL" id="CAE8732039.1"/>
    </source>
</evidence>
<organism evidence="8 9">
    <name type="scientific">Polarella glacialis</name>
    <name type="common">Dinoflagellate</name>
    <dbReference type="NCBI Taxonomy" id="89957"/>
    <lineage>
        <taxon>Eukaryota</taxon>
        <taxon>Sar</taxon>
        <taxon>Alveolata</taxon>
        <taxon>Dinophyceae</taxon>
        <taxon>Suessiales</taxon>
        <taxon>Suessiaceae</taxon>
        <taxon>Polarella</taxon>
    </lineage>
</organism>
<comment type="caution">
    <text evidence="8">The sequence shown here is derived from an EMBL/GenBank/DDBJ whole genome shotgun (WGS) entry which is preliminary data.</text>
</comment>
<proteinExistence type="predicted"/>
<evidence type="ECO:0000313" key="9">
    <source>
        <dbReference type="Proteomes" id="UP000626109"/>
    </source>
</evidence>
<dbReference type="EMBL" id="CAJNNW010036105">
    <property type="protein sequence ID" value="CAE8732039.1"/>
    <property type="molecule type" value="Genomic_DNA"/>
</dbReference>
<evidence type="ECO:0000256" key="2">
    <source>
        <dbReference type="ARBA" id="ARBA00022448"/>
    </source>
</evidence>
<accession>A0A813LM18</accession>
<keyword evidence="2" id="KW-0813">Transport</keyword>
<dbReference type="PROSITE" id="PS51847">
    <property type="entry name" value="SMP"/>
    <property type="match status" value="1"/>
</dbReference>
<name>A0A813LM18_POLGL</name>
<evidence type="ECO:0000259" key="7">
    <source>
        <dbReference type="PROSITE" id="PS51847"/>
    </source>
</evidence>
<reference evidence="8" key="1">
    <citation type="submission" date="2021-02" db="EMBL/GenBank/DDBJ databases">
        <authorList>
            <person name="Dougan E. K."/>
            <person name="Rhodes N."/>
            <person name="Thang M."/>
            <person name="Chan C."/>
        </authorList>
    </citation>
    <scope>NUCLEOTIDE SEQUENCE</scope>
</reference>
<dbReference type="GO" id="GO:0008289">
    <property type="term" value="F:lipid binding"/>
    <property type="evidence" value="ECO:0007669"/>
    <property type="project" value="UniProtKB-KW"/>
</dbReference>
<sequence>MGSSPAEVLAHGAVVAGPALLVLLYTSFSRLAVLSLAVGLALGSRAWAWAQEDRPVAGADVRAPHLTCFEDAKEVQVQTLCEMDWFNHFIGSIWPRVQEWVIILFHDSVCPSIAKALGFVDRSFQCYQCEEFYYPYFAQKLAQSLAQATPHPFTDSVHFSKVVLGSAQPTFGPLTIFRRRRHGSKMGNVEIKIGISWQSNCDIALSVGPIKIQVSQLSLKGTVSVILVTEPACLKPPFFRGIQ</sequence>
<keyword evidence="6" id="KW-0812">Transmembrane</keyword>
<dbReference type="GO" id="GO:0006869">
    <property type="term" value="P:lipid transport"/>
    <property type="evidence" value="ECO:0007669"/>
    <property type="project" value="UniProtKB-KW"/>
</dbReference>
<keyword evidence="6" id="KW-1133">Transmembrane helix</keyword>
<keyword evidence="5 6" id="KW-0472">Membrane</keyword>